<dbReference type="Proteomes" id="UP000576603">
    <property type="component" value="Unassembled WGS sequence"/>
</dbReference>
<reference evidence="2 3" key="1">
    <citation type="submission" date="2020-08" db="EMBL/GenBank/DDBJ databases">
        <title>Studying the diversity of plant-associated saprophytic bacteria and their role in host health and plant-pathogen interactions.</title>
        <authorList>
            <person name="Potnis N."/>
        </authorList>
    </citation>
    <scope>NUCLEOTIDE SEQUENCE [LARGE SCALE GENOMIC DNA]</scope>
    <source>
        <strain evidence="2 3">CFBP 7922</strain>
    </source>
</reference>
<feature type="region of interest" description="Disordered" evidence="1">
    <location>
        <begin position="1"/>
        <end position="27"/>
    </location>
</feature>
<accession>A0AAW3U795</accession>
<name>A0AAW3U795_XANEU</name>
<proteinExistence type="predicted"/>
<dbReference type="AlphaFoldDB" id="A0AAW3U795"/>
<evidence type="ECO:0000256" key="1">
    <source>
        <dbReference type="SAM" id="MobiDB-lite"/>
    </source>
</evidence>
<dbReference type="EMBL" id="JACHNL010000006">
    <property type="protein sequence ID" value="MBB4724660.1"/>
    <property type="molecule type" value="Genomic_DNA"/>
</dbReference>
<comment type="caution">
    <text evidence="2">The sequence shown here is derived from an EMBL/GenBank/DDBJ whole genome shotgun (WGS) entry which is preliminary data.</text>
</comment>
<sequence>MHDLDARMPESVAMTGRHQRQACAGRGDETGLRAVGAAVVRHDHQVGTQIRGAPAQQAALDDFANIARQQCARRRGLDPQHAAGLIA</sequence>
<gene>
    <name evidence="2" type="ORF">FHY32_003029</name>
</gene>
<organism evidence="2 3">
    <name type="scientific">Xanthomonas euvesicatoria</name>
    <dbReference type="NCBI Taxonomy" id="456327"/>
    <lineage>
        <taxon>Bacteria</taxon>
        <taxon>Pseudomonadati</taxon>
        <taxon>Pseudomonadota</taxon>
        <taxon>Gammaproteobacteria</taxon>
        <taxon>Lysobacterales</taxon>
        <taxon>Lysobacteraceae</taxon>
        <taxon>Xanthomonas</taxon>
    </lineage>
</organism>
<evidence type="ECO:0000313" key="3">
    <source>
        <dbReference type="Proteomes" id="UP000576603"/>
    </source>
</evidence>
<evidence type="ECO:0000313" key="2">
    <source>
        <dbReference type="EMBL" id="MBB4724660.1"/>
    </source>
</evidence>
<protein>
    <submittedName>
        <fullName evidence="2">Uncharacterized protein</fullName>
    </submittedName>
</protein>